<name>A0A813L5J3_POLGL</name>
<reference evidence="2" key="1">
    <citation type="submission" date="2021-02" db="EMBL/GenBank/DDBJ databases">
        <authorList>
            <person name="Dougan E. K."/>
            <person name="Rhodes N."/>
            <person name="Thang M."/>
            <person name="Chan C."/>
        </authorList>
    </citation>
    <scope>NUCLEOTIDE SEQUENCE</scope>
</reference>
<comment type="caution">
    <text evidence="2">The sequence shown here is derived from an EMBL/GenBank/DDBJ whole genome shotgun (WGS) entry which is preliminary data.</text>
</comment>
<keyword evidence="1" id="KW-0812">Transmembrane</keyword>
<dbReference type="EMBL" id="CAJNNW010032850">
    <property type="protein sequence ID" value="CAE8715733.1"/>
    <property type="molecule type" value="Genomic_DNA"/>
</dbReference>
<keyword evidence="1" id="KW-1133">Transmembrane helix</keyword>
<accession>A0A813L5J3</accession>
<organism evidence="2 3">
    <name type="scientific">Polarella glacialis</name>
    <name type="common">Dinoflagellate</name>
    <dbReference type="NCBI Taxonomy" id="89957"/>
    <lineage>
        <taxon>Eukaryota</taxon>
        <taxon>Sar</taxon>
        <taxon>Alveolata</taxon>
        <taxon>Dinophyceae</taxon>
        <taxon>Suessiales</taxon>
        <taxon>Suessiaceae</taxon>
        <taxon>Polarella</taxon>
    </lineage>
</organism>
<keyword evidence="1" id="KW-0472">Membrane</keyword>
<feature type="transmembrane region" description="Helical" evidence="1">
    <location>
        <begin position="43"/>
        <end position="72"/>
    </location>
</feature>
<evidence type="ECO:0000313" key="3">
    <source>
        <dbReference type="Proteomes" id="UP000626109"/>
    </source>
</evidence>
<dbReference type="Proteomes" id="UP000626109">
    <property type="component" value="Unassembled WGS sequence"/>
</dbReference>
<proteinExistence type="predicted"/>
<dbReference type="AlphaFoldDB" id="A0A813L5J3"/>
<evidence type="ECO:0000256" key="1">
    <source>
        <dbReference type="SAM" id="Phobius"/>
    </source>
</evidence>
<protein>
    <submittedName>
        <fullName evidence="2">Uncharacterized protein</fullName>
    </submittedName>
</protein>
<sequence>MLVCQASHARLTWICVFEESDVLVAAAAVVVVVVVVVRCCVVVVLLVVVVLVVVLVVVVVVVVLLFIVLLPASPKMTSPARSWYQRCTIRVRPEVVLVCQVPSASRSYSFSTL</sequence>
<feature type="transmembrane region" description="Helical" evidence="1">
    <location>
        <begin position="12"/>
        <end position="37"/>
    </location>
</feature>
<evidence type="ECO:0000313" key="2">
    <source>
        <dbReference type="EMBL" id="CAE8715733.1"/>
    </source>
</evidence>
<gene>
    <name evidence="2" type="ORF">PGLA2088_LOCUS38732</name>
</gene>